<dbReference type="GO" id="GO:0051287">
    <property type="term" value="F:NAD binding"/>
    <property type="evidence" value="ECO:0007669"/>
    <property type="project" value="InterPro"/>
</dbReference>
<gene>
    <name evidence="4" type="ORF">ABEG17_13550</name>
</gene>
<dbReference type="Pfam" id="PF02826">
    <property type="entry name" value="2-Hacid_dh_C"/>
    <property type="match status" value="1"/>
</dbReference>
<dbReference type="PANTHER" id="PTHR43333:SF1">
    <property type="entry name" value="D-ISOMER SPECIFIC 2-HYDROXYACID DEHYDROGENASE NAD-BINDING DOMAIN-CONTAINING PROTEIN"/>
    <property type="match status" value="1"/>
</dbReference>
<dbReference type="InterPro" id="IPR006140">
    <property type="entry name" value="D-isomer_DH_NAD-bd"/>
</dbReference>
<keyword evidence="2" id="KW-0520">NAD</keyword>
<reference evidence="4" key="1">
    <citation type="submission" date="2024-05" db="EMBL/GenBank/DDBJ databases">
        <authorList>
            <person name="Kim S."/>
            <person name="Heo J."/>
            <person name="Choi H."/>
            <person name="Choi Y."/>
            <person name="Kwon S.-W."/>
            <person name="Kim Y."/>
        </authorList>
    </citation>
    <scope>NUCLEOTIDE SEQUENCE</scope>
    <source>
        <strain evidence="4">KACC 23699</strain>
    </source>
</reference>
<organism evidence="4">
    <name type="scientific">Pedococcus sp. KACC 23699</name>
    <dbReference type="NCBI Taxonomy" id="3149228"/>
    <lineage>
        <taxon>Bacteria</taxon>
        <taxon>Bacillati</taxon>
        <taxon>Actinomycetota</taxon>
        <taxon>Actinomycetes</taxon>
        <taxon>Micrococcales</taxon>
        <taxon>Intrasporangiaceae</taxon>
        <taxon>Pedococcus</taxon>
    </lineage>
</organism>
<dbReference type="Gene3D" id="3.40.50.720">
    <property type="entry name" value="NAD(P)-binding Rossmann-like Domain"/>
    <property type="match status" value="2"/>
</dbReference>
<dbReference type="RefSeq" id="WP_406830009.1">
    <property type="nucleotide sequence ID" value="NZ_CP157483.1"/>
</dbReference>
<dbReference type="InterPro" id="IPR036291">
    <property type="entry name" value="NAD(P)-bd_dom_sf"/>
</dbReference>
<sequence>MTVVTLPDDSWVRDVGPVPGIEYVTWDLRTPPDRAEEVAVVVPPYTGASAQLSALSQVPRLDLVQLLTAGYDSALPLVPSGVRLANAAGVHDASTAELAVALTLAALRGLPDFVRAQSQDAGTWLPLHLHPALADKRVLILGYGSIGRAVAARLIPFEVELTAVASRARGGDELVPSVHGVDELPHLLPHADVVIVLVPLSAHTEQLVDADFLAALPDGALLVNVARGKVVDTDALVRATSHGRILAALDVTDPEPLPPGHALWSSPGVLITPHVGGGSSAFRPRAVRLLREQISAYAAGRQLRNIVHEG</sequence>
<proteinExistence type="predicted"/>
<dbReference type="SUPFAM" id="SSF52283">
    <property type="entry name" value="Formate/glycerate dehydrogenase catalytic domain-like"/>
    <property type="match status" value="1"/>
</dbReference>
<protein>
    <submittedName>
        <fullName evidence="4">2-hydroxyacid dehydrogenase</fullName>
    </submittedName>
</protein>
<dbReference type="SUPFAM" id="SSF51735">
    <property type="entry name" value="NAD(P)-binding Rossmann-fold domains"/>
    <property type="match status" value="1"/>
</dbReference>
<dbReference type="InterPro" id="IPR029753">
    <property type="entry name" value="D-isomer_DH_CS"/>
</dbReference>
<dbReference type="CDD" id="cd12166">
    <property type="entry name" value="2-Hacid_dh_7"/>
    <property type="match status" value="1"/>
</dbReference>
<evidence type="ECO:0000256" key="1">
    <source>
        <dbReference type="ARBA" id="ARBA00023002"/>
    </source>
</evidence>
<keyword evidence="1" id="KW-0560">Oxidoreductase</keyword>
<name>A0AAU7JQZ4_9MICO</name>
<dbReference type="AlphaFoldDB" id="A0AAU7JQZ4"/>
<dbReference type="GO" id="GO:0016616">
    <property type="term" value="F:oxidoreductase activity, acting on the CH-OH group of donors, NAD or NADP as acceptor"/>
    <property type="evidence" value="ECO:0007669"/>
    <property type="project" value="UniProtKB-ARBA"/>
</dbReference>
<dbReference type="PANTHER" id="PTHR43333">
    <property type="entry name" value="2-HACID_DH_C DOMAIN-CONTAINING PROTEIN"/>
    <property type="match status" value="1"/>
</dbReference>
<dbReference type="EMBL" id="CP157483">
    <property type="protein sequence ID" value="XBO42590.1"/>
    <property type="molecule type" value="Genomic_DNA"/>
</dbReference>
<feature type="domain" description="D-isomer specific 2-hydroxyacid dehydrogenase NAD-binding" evidence="3">
    <location>
        <begin position="100"/>
        <end position="276"/>
    </location>
</feature>
<evidence type="ECO:0000259" key="3">
    <source>
        <dbReference type="Pfam" id="PF02826"/>
    </source>
</evidence>
<evidence type="ECO:0000256" key="2">
    <source>
        <dbReference type="ARBA" id="ARBA00023027"/>
    </source>
</evidence>
<evidence type="ECO:0000313" key="4">
    <source>
        <dbReference type="EMBL" id="XBO42590.1"/>
    </source>
</evidence>
<dbReference type="PROSITE" id="PS00671">
    <property type="entry name" value="D_2_HYDROXYACID_DH_3"/>
    <property type="match status" value="1"/>
</dbReference>
<accession>A0AAU7JQZ4</accession>